<gene>
    <name evidence="1" type="ORF">PLEPLA_LOCUS33176</name>
</gene>
<evidence type="ECO:0000313" key="2">
    <source>
        <dbReference type="Proteomes" id="UP001153269"/>
    </source>
</evidence>
<dbReference type="AlphaFoldDB" id="A0A9N7V4I5"/>
<comment type="caution">
    <text evidence="1">The sequence shown here is derived from an EMBL/GenBank/DDBJ whole genome shotgun (WGS) entry which is preliminary data.</text>
</comment>
<dbReference type="Proteomes" id="UP001153269">
    <property type="component" value="Unassembled WGS sequence"/>
</dbReference>
<proteinExistence type="predicted"/>
<dbReference type="EMBL" id="CADEAL010003668">
    <property type="protein sequence ID" value="CAB1445445.1"/>
    <property type="molecule type" value="Genomic_DNA"/>
</dbReference>
<keyword evidence="2" id="KW-1185">Reference proteome</keyword>
<organism evidence="1 2">
    <name type="scientific">Pleuronectes platessa</name>
    <name type="common">European plaice</name>
    <dbReference type="NCBI Taxonomy" id="8262"/>
    <lineage>
        <taxon>Eukaryota</taxon>
        <taxon>Metazoa</taxon>
        <taxon>Chordata</taxon>
        <taxon>Craniata</taxon>
        <taxon>Vertebrata</taxon>
        <taxon>Euteleostomi</taxon>
        <taxon>Actinopterygii</taxon>
        <taxon>Neopterygii</taxon>
        <taxon>Teleostei</taxon>
        <taxon>Neoteleostei</taxon>
        <taxon>Acanthomorphata</taxon>
        <taxon>Carangaria</taxon>
        <taxon>Pleuronectiformes</taxon>
        <taxon>Pleuronectoidei</taxon>
        <taxon>Pleuronectidae</taxon>
        <taxon>Pleuronectes</taxon>
    </lineage>
</organism>
<evidence type="ECO:0000313" key="1">
    <source>
        <dbReference type="EMBL" id="CAB1445445.1"/>
    </source>
</evidence>
<name>A0A9N7V4I5_PLEPL</name>
<accession>A0A9N7V4I5</accession>
<sequence length="111" mass="12565">MRGLPIMKEDKVKTGSFDNVPVETLQSPQLIFDLGPTLAGAAGRYRLRRGRSEDLTKPSNRRLWAIRTKTSLRKTSFFTAAVGLINKARDPHLTWTLIPPPRLNSVLHYHT</sequence>
<protein>
    <submittedName>
        <fullName evidence="1">Uncharacterized protein</fullName>
    </submittedName>
</protein>
<reference evidence="1" key="1">
    <citation type="submission" date="2020-03" db="EMBL/GenBank/DDBJ databases">
        <authorList>
            <person name="Weist P."/>
        </authorList>
    </citation>
    <scope>NUCLEOTIDE SEQUENCE</scope>
</reference>